<gene>
    <name evidence="2" type="ORF">PIIN_02235</name>
</gene>
<reference evidence="2 3" key="1">
    <citation type="journal article" date="2011" name="PLoS Pathog.">
        <title>Endophytic Life Strategies Decoded by Genome and Transcriptome Analyses of the Mutualistic Root Symbiont Piriformospora indica.</title>
        <authorList>
            <person name="Zuccaro A."/>
            <person name="Lahrmann U."/>
            <person name="Guldener U."/>
            <person name="Langen G."/>
            <person name="Pfiffi S."/>
            <person name="Biedenkopf D."/>
            <person name="Wong P."/>
            <person name="Samans B."/>
            <person name="Grimm C."/>
            <person name="Basiewicz M."/>
            <person name="Murat C."/>
            <person name="Martin F."/>
            <person name="Kogel K.H."/>
        </authorList>
    </citation>
    <scope>NUCLEOTIDE SEQUENCE [LARGE SCALE GENOMIC DNA]</scope>
    <source>
        <strain evidence="2 3">DSM 11827</strain>
    </source>
</reference>
<dbReference type="GO" id="GO:0008474">
    <property type="term" value="F:palmitoyl-(protein) hydrolase activity"/>
    <property type="evidence" value="ECO:0007669"/>
    <property type="project" value="TreeGrafter"/>
</dbReference>
<name>G4TAL8_SERID</name>
<dbReference type="HOGENOM" id="CLU_029375_2_0_1"/>
<proteinExistence type="predicted"/>
<dbReference type="PANTHER" id="PTHR12277">
    <property type="entry name" value="ALPHA/BETA HYDROLASE DOMAIN-CONTAINING PROTEIN"/>
    <property type="match status" value="1"/>
</dbReference>
<keyword evidence="3" id="KW-1185">Reference proteome</keyword>
<dbReference type="Gene3D" id="3.40.50.1820">
    <property type="entry name" value="alpha/beta hydrolase"/>
    <property type="match status" value="1"/>
</dbReference>
<evidence type="ECO:0000256" key="1">
    <source>
        <dbReference type="SAM" id="MobiDB-lite"/>
    </source>
</evidence>
<feature type="region of interest" description="Disordered" evidence="1">
    <location>
        <begin position="272"/>
        <end position="299"/>
    </location>
</feature>
<dbReference type="OrthoDB" id="10249433at2759"/>
<dbReference type="InterPro" id="IPR029058">
    <property type="entry name" value="AB_hydrolase_fold"/>
</dbReference>
<dbReference type="Proteomes" id="UP000007148">
    <property type="component" value="Unassembled WGS sequence"/>
</dbReference>
<dbReference type="InParanoid" id="G4TAL8"/>
<dbReference type="EMBL" id="CAFZ01000031">
    <property type="protein sequence ID" value="CCA68369.1"/>
    <property type="molecule type" value="Genomic_DNA"/>
</dbReference>
<dbReference type="eggNOG" id="KOG4391">
    <property type="taxonomic scope" value="Eukaryota"/>
</dbReference>
<dbReference type="SUPFAM" id="SSF53474">
    <property type="entry name" value="alpha/beta-Hydrolases"/>
    <property type="match status" value="1"/>
</dbReference>
<dbReference type="STRING" id="1109443.G4TAL8"/>
<dbReference type="OMA" id="RYRIWRE"/>
<evidence type="ECO:0008006" key="4">
    <source>
        <dbReference type="Google" id="ProtNLM"/>
    </source>
</evidence>
<protein>
    <recommendedName>
        <fullName evidence="4">AB hydrolase-1 domain-containing protein</fullName>
    </recommendedName>
</protein>
<dbReference type="FunCoup" id="G4TAL8">
    <property type="interactions" value="144"/>
</dbReference>
<dbReference type="PANTHER" id="PTHR12277:SF81">
    <property type="entry name" value="PROTEIN ABHD13"/>
    <property type="match status" value="1"/>
</dbReference>
<organism evidence="2 3">
    <name type="scientific">Serendipita indica (strain DSM 11827)</name>
    <name type="common">Root endophyte fungus</name>
    <name type="synonym">Piriformospora indica</name>
    <dbReference type="NCBI Taxonomy" id="1109443"/>
    <lineage>
        <taxon>Eukaryota</taxon>
        <taxon>Fungi</taxon>
        <taxon>Dikarya</taxon>
        <taxon>Basidiomycota</taxon>
        <taxon>Agaricomycotina</taxon>
        <taxon>Agaricomycetes</taxon>
        <taxon>Sebacinales</taxon>
        <taxon>Serendipitaceae</taxon>
        <taxon>Serendipita</taxon>
    </lineage>
</organism>
<comment type="caution">
    <text evidence="2">The sequence shown here is derived from an EMBL/GenBank/DDBJ whole genome shotgun (WGS) entry which is preliminary data.</text>
</comment>
<feature type="compositionally biased region" description="Polar residues" evidence="1">
    <location>
        <begin position="280"/>
        <end position="294"/>
    </location>
</feature>
<evidence type="ECO:0000313" key="2">
    <source>
        <dbReference type="EMBL" id="CCA68369.1"/>
    </source>
</evidence>
<accession>G4TAL8</accession>
<evidence type="ECO:0000313" key="3">
    <source>
        <dbReference type="Proteomes" id="UP000007148"/>
    </source>
</evidence>
<dbReference type="GO" id="GO:0016020">
    <property type="term" value="C:membrane"/>
    <property type="evidence" value="ECO:0007669"/>
    <property type="project" value="TreeGrafter"/>
</dbReference>
<dbReference type="AlphaFoldDB" id="G4TAL8"/>
<sequence length="392" mass="43364">MTTLQTFVKGTVASAVGLSTLSLGLLYYGQNYLIYPSAFPPGSRTLVPTPADHGLPYQDLTLDTEDGVKLKSFLLMQRRHLPGEESGDSEDVDTAEEDRRFAGNRPTIIMLHGNAGNIGHRVPLARIFFSKMRCNVILVSYRGYGQSEGTPSEEGLKIDSQTVLDFIQADPVLRTTKVIYALILENTFLSIVRVSSDRIIDHLNPNPQPRLIPTAIPWLSPFSWLCHQKWDSANAVLKIPKTTPMLLLSGSQDEIVPNGHMRALWEIAIGKTNPDGTPIQPASPSSSATETGPSTTRTDVATATQTSADGEKASVEDEQVPLDGHLESNPDSREDLEYEMEGDKQELIGKRTRYRIWREFSKGMHNDTCVQPGYWAAVWEFVNSLEPLPSTI</sequence>